<dbReference type="EMBL" id="CPZJ01000034">
    <property type="protein sequence ID" value="CNG75863.1"/>
    <property type="molecule type" value="Genomic_DNA"/>
</dbReference>
<organism evidence="2 5">
    <name type="scientific">Yersinia intermedia</name>
    <dbReference type="NCBI Taxonomy" id="631"/>
    <lineage>
        <taxon>Bacteria</taxon>
        <taxon>Pseudomonadati</taxon>
        <taxon>Pseudomonadota</taxon>
        <taxon>Gammaproteobacteria</taxon>
        <taxon>Enterobacterales</taxon>
        <taxon>Yersiniaceae</taxon>
        <taxon>Yersinia</taxon>
    </lineage>
</organism>
<dbReference type="InterPro" id="IPR009045">
    <property type="entry name" value="Zn_M74/Hedgehog-like"/>
</dbReference>
<evidence type="ECO:0000313" key="7">
    <source>
        <dbReference type="Proteomes" id="UP000424966"/>
    </source>
</evidence>
<dbReference type="eggNOG" id="COG3108">
    <property type="taxonomic scope" value="Bacteria"/>
</dbReference>
<keyword evidence="7" id="KW-1185">Reference proteome</keyword>
<evidence type="ECO:0000313" key="5">
    <source>
        <dbReference type="Proteomes" id="UP000038750"/>
    </source>
</evidence>
<dbReference type="EMBL" id="NHOI01000034">
    <property type="protein sequence ID" value="OVZ83059.1"/>
    <property type="molecule type" value="Genomic_DNA"/>
</dbReference>
<sequence length="129" mass="14699">MSNFILSHISKNNLRGVHPHLIDIVNLALEITDIDFCVIEGVRDISRQRQMVLTDKSQTLNSRHLTGHAVDLAPWINQSIPWDNWSAFKVVADAMKISAEKLNILIVWGGDWKTLKDGPHFELSRKSYP</sequence>
<dbReference type="Pfam" id="PF13539">
    <property type="entry name" value="Peptidase_M15_4"/>
    <property type="match status" value="1"/>
</dbReference>
<evidence type="ECO:0000259" key="1">
    <source>
        <dbReference type="Pfam" id="PF13539"/>
    </source>
</evidence>
<dbReference type="GO" id="GO:0008233">
    <property type="term" value="F:peptidase activity"/>
    <property type="evidence" value="ECO:0007669"/>
    <property type="project" value="InterPro"/>
</dbReference>
<dbReference type="InterPro" id="IPR039561">
    <property type="entry name" value="Peptidase_M15C"/>
</dbReference>
<dbReference type="CDD" id="cd14845">
    <property type="entry name" value="L-Ala-D-Glu_peptidase_like"/>
    <property type="match status" value="1"/>
</dbReference>
<evidence type="ECO:0000313" key="4">
    <source>
        <dbReference type="EMBL" id="QGR70602.1"/>
    </source>
</evidence>
<protein>
    <submittedName>
        <fullName evidence="4">M15 family peptidase</fullName>
    </submittedName>
    <submittedName>
        <fullName evidence="2 3">Peptidase M15</fullName>
    </submittedName>
</protein>
<reference evidence="4 7" key="3">
    <citation type="submission" date="2019-11" db="EMBL/GenBank/DDBJ databases">
        <title>FDA dAtabase for Regulatory Grade micrObial Sequences (FDA-ARGOS): Supporting development and validation of Infectious Disease Dx tests.</title>
        <authorList>
            <person name="Patel R."/>
            <person name="Rucinski S."/>
            <person name="Tallon L."/>
            <person name="Sadzewicz L."/>
            <person name="Vavikolanu K."/>
            <person name="Mehta A."/>
            <person name="Aluvathingal J."/>
            <person name="Nadendla S."/>
            <person name="Nandy P."/>
            <person name="Geyer C."/>
            <person name="Yan Y."/>
            <person name="Sichtig H."/>
        </authorList>
    </citation>
    <scope>NUCLEOTIDE SEQUENCE [LARGE SCALE GENOMIC DNA]</scope>
    <source>
        <strain evidence="4 7">FDAARGOS_729</strain>
    </source>
</reference>
<evidence type="ECO:0000313" key="2">
    <source>
        <dbReference type="EMBL" id="CNG75863.1"/>
    </source>
</evidence>
<dbReference type="RefSeq" id="WP_032905696.1">
    <property type="nucleotide sequence ID" value="NZ_CABHXJ010000057.1"/>
</dbReference>
<dbReference type="GeneID" id="58046509"/>
<dbReference type="KEGG" id="yin:CH53_2996"/>
<dbReference type="AlphaFoldDB" id="A0A0T9N565"/>
<dbReference type="SUPFAM" id="SSF55166">
    <property type="entry name" value="Hedgehog/DD-peptidase"/>
    <property type="match status" value="1"/>
</dbReference>
<reference evidence="2 5" key="1">
    <citation type="submission" date="2015-03" db="EMBL/GenBank/DDBJ databases">
        <authorList>
            <person name="Murphy D."/>
        </authorList>
    </citation>
    <scope>NUCLEOTIDE SEQUENCE [LARGE SCALE GENOMIC DNA]</scope>
    <source>
        <strain evidence="2 5">BR165/97</strain>
    </source>
</reference>
<dbReference type="Proteomes" id="UP000424966">
    <property type="component" value="Chromosome"/>
</dbReference>
<dbReference type="Gene3D" id="3.30.1380.10">
    <property type="match status" value="1"/>
</dbReference>
<accession>A0A0T9N565</accession>
<name>A0A0T9N565_YERIN</name>
<dbReference type="OrthoDB" id="8479979at2"/>
<proteinExistence type="predicted"/>
<dbReference type="Proteomes" id="UP000038750">
    <property type="component" value="Unassembled WGS sequence"/>
</dbReference>
<dbReference type="STRING" id="631.CH53_2996"/>
<dbReference type="Proteomes" id="UP000196440">
    <property type="component" value="Unassembled WGS sequence"/>
</dbReference>
<gene>
    <name evidence="3" type="ORF">CBW57_19435</name>
    <name evidence="2" type="ORF">ERS008530_04634</name>
    <name evidence="4" type="ORF">FOC37_09565</name>
</gene>
<feature type="domain" description="Peptidase M15C" evidence="1">
    <location>
        <begin position="57"/>
        <end position="123"/>
    </location>
</feature>
<evidence type="ECO:0000313" key="3">
    <source>
        <dbReference type="EMBL" id="OVZ83059.1"/>
    </source>
</evidence>
<evidence type="ECO:0000313" key="6">
    <source>
        <dbReference type="Proteomes" id="UP000196440"/>
    </source>
</evidence>
<dbReference type="EMBL" id="CP046294">
    <property type="protein sequence ID" value="QGR70602.1"/>
    <property type="molecule type" value="Genomic_DNA"/>
</dbReference>
<reference evidence="3 6" key="2">
    <citation type="submission" date="2017-05" db="EMBL/GenBank/DDBJ databases">
        <title>Whole genome sequencing of Yersinia kristensenii.</title>
        <authorList>
            <person name="Campioni F."/>
        </authorList>
    </citation>
    <scope>NUCLEOTIDE SEQUENCE [LARGE SCALE GENOMIC DNA]</scope>
    <source>
        <strain evidence="3 6">CFSAN060536</strain>
    </source>
</reference>